<feature type="region of interest" description="Disordered" evidence="1">
    <location>
        <begin position="489"/>
        <end position="549"/>
    </location>
</feature>
<evidence type="ECO:0000313" key="3">
    <source>
        <dbReference type="Proteomes" id="UP000308730"/>
    </source>
</evidence>
<evidence type="ECO:0000313" key="2">
    <source>
        <dbReference type="EMBL" id="THH33789.1"/>
    </source>
</evidence>
<sequence length="661" mass="74566">MITGTRCAKRLRLATHTPIASTSVLRALHTSSSRQVALALPLNDVFSPPQLQPTLTIRQKLDRQKFQDFEQALQRPLSCNFVWATYVELINFVGIHNVPLEIHQKALRRCTADPDQARVDHAKRFMSRGGNPFAPHIHEPRFKAILQNIREAGFIPALEDYHVILRQFAAIGYHYGALRVLREIPTVNLQPTSKTYGLCLQTLCHRISLPCPKEGREKVLEEAVALSNEITREMHANQVPFTATTTNLLYRLLNKTMNMESLTQLLKIAYGVDLSYPDRPPLEFWAGAQQAEGSTKRDPLPFSTSALNTTVNVLGRLRDVSKLVQTFEVLTTSLPSGSGSAPASSYEDDEDEDFGVDRPAVASFPPPHAEPNTYTYETLLKHIGHARHHVFARHYLLQAMRLDQEVDRALRKACRSLPERNILAPTFSVNRRMLLSVFSFAASQKKMEMLRWVHVKTQKVLRRKKADLRFYTSTRARWTTAAQAATSAVPAASDAGSDGEASHADDTPAVIPTTSHDASPSKPKFTISKAPHFDVDLDSEAPPSEPPRKKFDINLHIKLLQRDVDQLEVFERHVRDVVGRNTQRIKERLTRRVWNGQSVYMRISNRQVRIEPSMWVDAVNFRETRAVEGGVGVPKKPKVKQRILRPGNTRAVGYFTSSSPE</sequence>
<dbReference type="EMBL" id="SGPM01000003">
    <property type="protein sequence ID" value="THH33789.1"/>
    <property type="molecule type" value="Genomic_DNA"/>
</dbReference>
<dbReference type="OrthoDB" id="276151at2759"/>
<dbReference type="AlphaFoldDB" id="A0A4S4N433"/>
<comment type="caution">
    <text evidence="2">The sequence shown here is derived from an EMBL/GenBank/DDBJ whole genome shotgun (WGS) entry which is preliminary data.</text>
</comment>
<dbReference type="Proteomes" id="UP000308730">
    <property type="component" value="Unassembled WGS sequence"/>
</dbReference>
<proteinExistence type="predicted"/>
<reference evidence="2 3" key="1">
    <citation type="submission" date="2019-02" db="EMBL/GenBank/DDBJ databases">
        <title>Genome sequencing of the rare red list fungi Antrodiella citrinella (Flaviporus citrinellus).</title>
        <authorList>
            <person name="Buettner E."/>
            <person name="Kellner H."/>
        </authorList>
    </citation>
    <scope>NUCLEOTIDE SEQUENCE [LARGE SCALE GENOMIC DNA]</scope>
    <source>
        <strain evidence="2 3">DSM 108506</strain>
    </source>
</reference>
<feature type="compositionally biased region" description="Low complexity" evidence="1">
    <location>
        <begin position="489"/>
        <end position="499"/>
    </location>
</feature>
<protein>
    <submittedName>
        <fullName evidence="2">Uncharacterized protein</fullName>
    </submittedName>
</protein>
<organism evidence="2 3">
    <name type="scientific">Antrodiella citrinella</name>
    <dbReference type="NCBI Taxonomy" id="2447956"/>
    <lineage>
        <taxon>Eukaryota</taxon>
        <taxon>Fungi</taxon>
        <taxon>Dikarya</taxon>
        <taxon>Basidiomycota</taxon>
        <taxon>Agaricomycotina</taxon>
        <taxon>Agaricomycetes</taxon>
        <taxon>Polyporales</taxon>
        <taxon>Steccherinaceae</taxon>
        <taxon>Antrodiella</taxon>
    </lineage>
</organism>
<name>A0A4S4N433_9APHY</name>
<gene>
    <name evidence="2" type="ORF">EUX98_g405</name>
</gene>
<dbReference type="Gene3D" id="1.25.40.10">
    <property type="entry name" value="Tetratricopeptide repeat domain"/>
    <property type="match status" value="1"/>
</dbReference>
<accession>A0A4S4N433</accession>
<keyword evidence="3" id="KW-1185">Reference proteome</keyword>
<evidence type="ECO:0000256" key="1">
    <source>
        <dbReference type="SAM" id="MobiDB-lite"/>
    </source>
</evidence>
<dbReference type="InterPro" id="IPR011990">
    <property type="entry name" value="TPR-like_helical_dom_sf"/>
</dbReference>